<accession>A0ABQ9IKG3</accession>
<name>A0ABQ9IKG3_9NEOP</name>
<keyword evidence="2" id="KW-1185">Reference proteome</keyword>
<evidence type="ECO:0000313" key="1">
    <source>
        <dbReference type="EMBL" id="KAJ8897193.1"/>
    </source>
</evidence>
<comment type="caution">
    <text evidence="1">The sequence shown here is derived from an EMBL/GenBank/DDBJ whole genome shotgun (WGS) entry which is preliminary data.</text>
</comment>
<dbReference type="Proteomes" id="UP001159363">
    <property type="component" value="Chromosome 1"/>
</dbReference>
<dbReference type="InterPro" id="IPR012337">
    <property type="entry name" value="RNaseH-like_sf"/>
</dbReference>
<evidence type="ECO:0008006" key="3">
    <source>
        <dbReference type="Google" id="ProtNLM"/>
    </source>
</evidence>
<protein>
    <recommendedName>
        <fullName evidence="3">Transposase</fullName>
    </recommendedName>
</protein>
<dbReference type="SUPFAM" id="SSF53098">
    <property type="entry name" value="Ribonuclease H-like"/>
    <property type="match status" value="1"/>
</dbReference>
<dbReference type="EMBL" id="JARBHB010000001">
    <property type="protein sequence ID" value="KAJ8897193.1"/>
    <property type="molecule type" value="Genomic_DNA"/>
</dbReference>
<sequence>MYAELSNCVSDELSTVQYEFSHTADNIRHFISDLLLQWDLTIKVVAVVWDGGTDITKALNDSAFVPVPCSAHLLQFVVRKAFLNNPFVQNQLVPKCRKIVSIFKHSTKYPNIETVTKPAFSPTQNDSRCSHTVE</sequence>
<gene>
    <name evidence="1" type="ORF">PR048_002539</name>
</gene>
<organism evidence="1 2">
    <name type="scientific">Dryococelus australis</name>
    <dbReference type="NCBI Taxonomy" id="614101"/>
    <lineage>
        <taxon>Eukaryota</taxon>
        <taxon>Metazoa</taxon>
        <taxon>Ecdysozoa</taxon>
        <taxon>Arthropoda</taxon>
        <taxon>Hexapoda</taxon>
        <taxon>Insecta</taxon>
        <taxon>Pterygota</taxon>
        <taxon>Neoptera</taxon>
        <taxon>Polyneoptera</taxon>
        <taxon>Phasmatodea</taxon>
        <taxon>Verophasmatodea</taxon>
        <taxon>Anareolatae</taxon>
        <taxon>Phasmatidae</taxon>
        <taxon>Eurycanthinae</taxon>
        <taxon>Dryococelus</taxon>
    </lineage>
</organism>
<reference evidence="1 2" key="1">
    <citation type="submission" date="2023-02" db="EMBL/GenBank/DDBJ databases">
        <title>LHISI_Scaffold_Assembly.</title>
        <authorList>
            <person name="Stuart O.P."/>
            <person name="Cleave R."/>
            <person name="Magrath M.J.L."/>
            <person name="Mikheyev A.S."/>
        </authorList>
    </citation>
    <scope>NUCLEOTIDE SEQUENCE [LARGE SCALE GENOMIC DNA]</scope>
    <source>
        <strain evidence="1">Daus_M_001</strain>
        <tissue evidence="1">Leg muscle</tissue>
    </source>
</reference>
<proteinExistence type="predicted"/>
<evidence type="ECO:0000313" key="2">
    <source>
        <dbReference type="Proteomes" id="UP001159363"/>
    </source>
</evidence>